<evidence type="ECO:0000313" key="1">
    <source>
        <dbReference type="EMBL" id="PPQ79637.1"/>
    </source>
</evidence>
<dbReference type="Proteomes" id="UP000283269">
    <property type="component" value="Unassembled WGS sequence"/>
</dbReference>
<sequence>MSTDLFRLTDRWSVNTSNADLKVRSSDGVEFDLHRTVLAVHTGAFPGPEIGTSGEVIELTERANVLRICFDFMYPKRHPDLDDIDDFDLLAAVAEAVGKYQIFSAINTCNTRLRLAYNLLALMPSHRRLAYVPFFPNQILVFAIKHDHRKLMEEAVPYIALSTSFTSAIRLISSSSALVAMSQYRDAWTAVFKSAIKHIRSLRSSSDSCHCHSLATANSKQYKGSPQDAICYACNCLLLTWVSHLEDIESVPILNATVQDACDKGTTTIPRMGCCSVNATGKPDSKCFHLVEVARLCQKIIRKIPPFSTFVNNKR</sequence>
<dbReference type="AlphaFoldDB" id="A0A409WM95"/>
<dbReference type="STRING" id="93625.A0A409WM95"/>
<evidence type="ECO:0000313" key="2">
    <source>
        <dbReference type="Proteomes" id="UP000283269"/>
    </source>
</evidence>
<proteinExistence type="predicted"/>
<protein>
    <recommendedName>
        <fullName evidence="3">BTB domain-containing protein</fullName>
    </recommendedName>
</protein>
<accession>A0A409WM95</accession>
<name>A0A409WM95_PSICY</name>
<dbReference type="InParanoid" id="A0A409WM95"/>
<evidence type="ECO:0008006" key="3">
    <source>
        <dbReference type="Google" id="ProtNLM"/>
    </source>
</evidence>
<dbReference type="SUPFAM" id="SSF54695">
    <property type="entry name" value="POZ domain"/>
    <property type="match status" value="1"/>
</dbReference>
<comment type="caution">
    <text evidence="1">The sequence shown here is derived from an EMBL/GenBank/DDBJ whole genome shotgun (WGS) entry which is preliminary data.</text>
</comment>
<reference evidence="1 2" key="1">
    <citation type="journal article" date="2018" name="Evol. Lett.">
        <title>Horizontal gene cluster transfer increased hallucinogenic mushroom diversity.</title>
        <authorList>
            <person name="Reynolds H.T."/>
            <person name="Vijayakumar V."/>
            <person name="Gluck-Thaler E."/>
            <person name="Korotkin H.B."/>
            <person name="Matheny P.B."/>
            <person name="Slot J.C."/>
        </authorList>
    </citation>
    <scope>NUCLEOTIDE SEQUENCE [LARGE SCALE GENOMIC DNA]</scope>
    <source>
        <strain evidence="1 2">2631</strain>
    </source>
</reference>
<dbReference type="Gene3D" id="3.30.710.10">
    <property type="entry name" value="Potassium Channel Kv1.1, Chain A"/>
    <property type="match status" value="1"/>
</dbReference>
<keyword evidence="2" id="KW-1185">Reference proteome</keyword>
<dbReference type="EMBL" id="NHYD01003369">
    <property type="protein sequence ID" value="PPQ79637.1"/>
    <property type="molecule type" value="Genomic_DNA"/>
</dbReference>
<organism evidence="1 2">
    <name type="scientific">Psilocybe cyanescens</name>
    <dbReference type="NCBI Taxonomy" id="93625"/>
    <lineage>
        <taxon>Eukaryota</taxon>
        <taxon>Fungi</taxon>
        <taxon>Dikarya</taxon>
        <taxon>Basidiomycota</taxon>
        <taxon>Agaricomycotina</taxon>
        <taxon>Agaricomycetes</taxon>
        <taxon>Agaricomycetidae</taxon>
        <taxon>Agaricales</taxon>
        <taxon>Agaricineae</taxon>
        <taxon>Strophariaceae</taxon>
        <taxon>Psilocybe</taxon>
    </lineage>
</organism>
<gene>
    <name evidence="1" type="ORF">CVT25_003222</name>
</gene>
<dbReference type="InterPro" id="IPR011333">
    <property type="entry name" value="SKP1/BTB/POZ_sf"/>
</dbReference>
<dbReference type="OrthoDB" id="3184970at2759"/>